<evidence type="ECO:0000256" key="5">
    <source>
        <dbReference type="ARBA" id="ARBA00022750"/>
    </source>
</evidence>
<keyword evidence="8" id="KW-0695">RNA-directed DNA polymerase</keyword>
<dbReference type="Gene3D" id="3.30.70.270">
    <property type="match status" value="2"/>
</dbReference>
<dbReference type="InterPro" id="IPR043128">
    <property type="entry name" value="Rev_trsase/Diguanyl_cyclase"/>
</dbReference>
<sequence>MDLRQTTDYRGPNSVTDTMAAVMPILSLVVENAKGMKHFGLFDFLKGFWQLPLAEICQEFLSYMTDEKVFTPRRVPQGCSDAAIYFQKTMEASDMDTYLVKLGELFSLLNHFGLKLNAKKTSLYQTQVKWCGKLIDGQGIRHDPERINSLRALPYPCTAGELQQFICAINWMRDSIIDFARQVEPLQRRLDTALASTRRTKRAAANIAVELTVDERRAFDQVKDALANAVTLDFPDDTSTTCLFTDASDVGYAIIVTQVKDFDPHRPATEQQHQLVHCTSGTFTGSQLNWTVIEKEAFPIAVACDKLDYLLLRPKPFRMYCDHRNLIHIFAPHESVKKHTMSGPT</sequence>
<dbReference type="GO" id="GO:0004519">
    <property type="term" value="F:endonuclease activity"/>
    <property type="evidence" value="ECO:0007669"/>
    <property type="project" value="UniProtKB-KW"/>
</dbReference>
<keyword evidence="5" id="KW-0064">Aspartyl protease</keyword>
<proteinExistence type="predicted"/>
<gene>
    <name evidence="10" type="ORF">PHMEG_00035373</name>
</gene>
<evidence type="ECO:0000256" key="4">
    <source>
        <dbReference type="ARBA" id="ARBA00022722"/>
    </source>
</evidence>
<dbReference type="AlphaFoldDB" id="A0A225UP88"/>
<reference evidence="11" key="1">
    <citation type="submission" date="2017-03" db="EMBL/GenBank/DDBJ databases">
        <title>Phytopthora megakarya and P. palmivora, two closely related causual agents of cacao black pod achieved similar genome size and gene model numbers by different mechanisms.</title>
        <authorList>
            <person name="Ali S."/>
            <person name="Shao J."/>
            <person name="Larry D.J."/>
            <person name="Kronmiller B."/>
            <person name="Shen D."/>
            <person name="Strem M.D."/>
            <person name="Melnick R.L."/>
            <person name="Guiltinan M.J."/>
            <person name="Tyler B.M."/>
            <person name="Meinhardt L.W."/>
            <person name="Bailey B.A."/>
        </authorList>
    </citation>
    <scope>NUCLEOTIDE SEQUENCE [LARGE SCALE GENOMIC DNA]</scope>
    <source>
        <strain evidence="11">zdho120</strain>
    </source>
</reference>
<feature type="non-terminal residue" evidence="10">
    <location>
        <position position="1"/>
    </location>
</feature>
<keyword evidence="1" id="KW-0645">Protease</keyword>
<dbReference type="PANTHER" id="PTHR33064">
    <property type="entry name" value="POL PROTEIN"/>
    <property type="match status" value="1"/>
</dbReference>
<feature type="domain" description="Reverse transcriptase RNase H-like" evidence="9">
    <location>
        <begin position="236"/>
        <end position="335"/>
    </location>
</feature>
<keyword evidence="6" id="KW-0255">Endonuclease</keyword>
<comment type="caution">
    <text evidence="10">The sequence shown here is derived from an EMBL/GenBank/DDBJ whole genome shotgun (WGS) entry which is preliminary data.</text>
</comment>
<evidence type="ECO:0000256" key="2">
    <source>
        <dbReference type="ARBA" id="ARBA00022679"/>
    </source>
</evidence>
<dbReference type="PANTHER" id="PTHR33064:SF37">
    <property type="entry name" value="RIBONUCLEASE H"/>
    <property type="match status" value="1"/>
</dbReference>
<keyword evidence="4" id="KW-0540">Nuclease</keyword>
<keyword evidence="2" id="KW-0808">Transferase</keyword>
<evidence type="ECO:0000256" key="1">
    <source>
        <dbReference type="ARBA" id="ARBA00022670"/>
    </source>
</evidence>
<dbReference type="OrthoDB" id="121795at2759"/>
<dbReference type="GO" id="GO:0006508">
    <property type="term" value="P:proteolysis"/>
    <property type="evidence" value="ECO:0007669"/>
    <property type="project" value="UniProtKB-KW"/>
</dbReference>
<evidence type="ECO:0000256" key="3">
    <source>
        <dbReference type="ARBA" id="ARBA00022695"/>
    </source>
</evidence>
<keyword evidence="11" id="KW-1185">Reference proteome</keyword>
<keyword evidence="3" id="KW-0548">Nucleotidyltransferase</keyword>
<evidence type="ECO:0000256" key="6">
    <source>
        <dbReference type="ARBA" id="ARBA00022759"/>
    </source>
</evidence>
<dbReference type="EMBL" id="NBNE01013826">
    <property type="protein sequence ID" value="OWY94793.1"/>
    <property type="molecule type" value="Genomic_DNA"/>
</dbReference>
<evidence type="ECO:0000313" key="11">
    <source>
        <dbReference type="Proteomes" id="UP000198211"/>
    </source>
</evidence>
<keyword evidence="7" id="KW-0378">Hydrolase</keyword>
<dbReference type="Pfam" id="PF17917">
    <property type="entry name" value="RT_RNaseH"/>
    <property type="match status" value="1"/>
</dbReference>
<protein>
    <recommendedName>
        <fullName evidence="9">Reverse transcriptase RNase H-like domain-containing protein</fullName>
    </recommendedName>
</protein>
<dbReference type="Proteomes" id="UP000198211">
    <property type="component" value="Unassembled WGS sequence"/>
</dbReference>
<dbReference type="GO" id="GO:0004190">
    <property type="term" value="F:aspartic-type endopeptidase activity"/>
    <property type="evidence" value="ECO:0007669"/>
    <property type="project" value="UniProtKB-KW"/>
</dbReference>
<dbReference type="InterPro" id="IPR043502">
    <property type="entry name" value="DNA/RNA_pol_sf"/>
</dbReference>
<name>A0A225UP88_9STRA</name>
<accession>A0A225UP88</accession>
<dbReference type="SUPFAM" id="SSF56672">
    <property type="entry name" value="DNA/RNA polymerases"/>
    <property type="match status" value="1"/>
</dbReference>
<evidence type="ECO:0000256" key="7">
    <source>
        <dbReference type="ARBA" id="ARBA00022801"/>
    </source>
</evidence>
<dbReference type="InterPro" id="IPR041373">
    <property type="entry name" value="RT_RNaseH"/>
</dbReference>
<dbReference type="GO" id="GO:0003964">
    <property type="term" value="F:RNA-directed DNA polymerase activity"/>
    <property type="evidence" value="ECO:0007669"/>
    <property type="project" value="UniProtKB-KW"/>
</dbReference>
<organism evidence="10 11">
    <name type="scientific">Phytophthora megakarya</name>
    <dbReference type="NCBI Taxonomy" id="4795"/>
    <lineage>
        <taxon>Eukaryota</taxon>
        <taxon>Sar</taxon>
        <taxon>Stramenopiles</taxon>
        <taxon>Oomycota</taxon>
        <taxon>Peronosporomycetes</taxon>
        <taxon>Peronosporales</taxon>
        <taxon>Peronosporaceae</taxon>
        <taxon>Phytophthora</taxon>
    </lineage>
</organism>
<evidence type="ECO:0000313" key="10">
    <source>
        <dbReference type="EMBL" id="OWY94793.1"/>
    </source>
</evidence>
<dbReference type="InterPro" id="IPR051320">
    <property type="entry name" value="Viral_Replic_Matur_Polypro"/>
</dbReference>
<evidence type="ECO:0000256" key="8">
    <source>
        <dbReference type="ARBA" id="ARBA00022918"/>
    </source>
</evidence>
<evidence type="ECO:0000259" key="9">
    <source>
        <dbReference type="Pfam" id="PF17917"/>
    </source>
</evidence>